<dbReference type="EMBL" id="SIJB01000049">
    <property type="protein sequence ID" value="NBI31004.1"/>
    <property type="molecule type" value="Genomic_DNA"/>
</dbReference>
<evidence type="ECO:0000256" key="3">
    <source>
        <dbReference type="ARBA" id="ARBA00022801"/>
    </source>
</evidence>
<dbReference type="SUPFAM" id="SSF64182">
    <property type="entry name" value="DHH phosphoesterases"/>
    <property type="match status" value="1"/>
</dbReference>
<evidence type="ECO:0008006" key="9">
    <source>
        <dbReference type="Google" id="ProtNLM"/>
    </source>
</evidence>
<sequence length="540" mass="61338">MEWIKRKPVKRIKNTDSVLEKLAKIRGIEDLDKFLNPSKNSLHNPYKLKNIEEVTNKIIKAVYQGKRICVSADCDSDGIFSTAMMVRFLKQFTDNIYYIYNQRSIGHGIENQIQYINDETDLLIILDSSTNSTDACKAISKNGIDIVIIDHHAFERKNPYATIVNPQLDHYPNKSISGAGLTFKVMQVIDDNLGSETFENYIDMCGMGMYADMMDCSVLENRYMISKGLKNINNPGVQVILNLKNIDVISIDSQTIAYIISPLINGCARMDKIELALELLISDDYLRCVEIVEEMIELNEERKQIQKILFEKCLPQIKEEDKFIVAAIKDISKGFNGLVAQQLTDQFNKPSIVLKGGEILTGSFRACGELKNMKEFLKKTGVVNKAEGHEFAGGVEISKDKLNSLKTFVNEKLEKYKFTPVFEYDLEISVDDISFGMIKEVEKFNHISGTGFPAATFKVDRIVTGERKVLGKNKDTIKVVCNEIELMKFKTDKTYAEDVMDLDELEVVGQLKINEFIPTWGKGKKLVRNKQIIIEDYKAV</sequence>
<dbReference type="InterPro" id="IPR041122">
    <property type="entry name" value="RecJ_OB"/>
</dbReference>
<gene>
    <name evidence="7" type="ORF">ERL59_18800</name>
</gene>
<dbReference type="Gene3D" id="3.90.1640.30">
    <property type="match status" value="1"/>
</dbReference>
<dbReference type="Pfam" id="PF17768">
    <property type="entry name" value="RecJ_OB"/>
    <property type="match status" value="1"/>
</dbReference>
<dbReference type="Proteomes" id="UP000448943">
    <property type="component" value="Unassembled WGS sequence"/>
</dbReference>
<dbReference type="InterPro" id="IPR001667">
    <property type="entry name" value="DDH_dom"/>
</dbReference>
<reference evidence="7 8" key="1">
    <citation type="submission" date="2019-01" db="EMBL/GenBank/DDBJ databases">
        <title>Chengkuizengella sp. nov., isolated from deep-sea sediment of East Pacific Ocean.</title>
        <authorList>
            <person name="Yang J."/>
            <person name="Lai Q."/>
            <person name="Shao Z."/>
        </authorList>
    </citation>
    <scope>NUCLEOTIDE SEQUENCE [LARGE SCALE GENOMIC DNA]</scope>
    <source>
        <strain evidence="7 8">YPA3-1-1</strain>
    </source>
</reference>
<dbReference type="InterPro" id="IPR051673">
    <property type="entry name" value="SSDNA_exonuclease_RecJ"/>
</dbReference>
<dbReference type="PANTHER" id="PTHR30255:SF2">
    <property type="entry name" value="SINGLE-STRANDED-DNA-SPECIFIC EXONUCLEASE RECJ"/>
    <property type="match status" value="1"/>
</dbReference>
<keyword evidence="4" id="KW-0269">Exonuclease</keyword>
<evidence type="ECO:0000313" key="7">
    <source>
        <dbReference type="EMBL" id="NBI31004.1"/>
    </source>
</evidence>
<feature type="domain" description="DDH" evidence="5">
    <location>
        <begin position="67"/>
        <end position="205"/>
    </location>
</feature>
<dbReference type="RefSeq" id="WP_160647820.1">
    <property type="nucleotide sequence ID" value="NZ_SIJB01000049.1"/>
</dbReference>
<dbReference type="PANTHER" id="PTHR30255">
    <property type="entry name" value="SINGLE-STRANDED-DNA-SPECIFIC EXONUCLEASE RECJ"/>
    <property type="match status" value="1"/>
</dbReference>
<evidence type="ECO:0000259" key="5">
    <source>
        <dbReference type="Pfam" id="PF01368"/>
    </source>
</evidence>
<comment type="similarity">
    <text evidence="1">Belongs to the RecJ family.</text>
</comment>
<evidence type="ECO:0000259" key="6">
    <source>
        <dbReference type="Pfam" id="PF17768"/>
    </source>
</evidence>
<name>A0A6N9Q8S5_9BACL</name>
<accession>A0A6N9Q8S5</accession>
<keyword evidence="8" id="KW-1185">Reference proteome</keyword>
<dbReference type="Pfam" id="PF01368">
    <property type="entry name" value="DHH"/>
    <property type="match status" value="1"/>
</dbReference>
<feature type="domain" description="RecJ OB" evidence="6">
    <location>
        <begin position="424"/>
        <end position="516"/>
    </location>
</feature>
<dbReference type="InterPro" id="IPR038763">
    <property type="entry name" value="DHH_sf"/>
</dbReference>
<dbReference type="Gene3D" id="3.10.310.30">
    <property type="match status" value="1"/>
</dbReference>
<evidence type="ECO:0000256" key="2">
    <source>
        <dbReference type="ARBA" id="ARBA00022722"/>
    </source>
</evidence>
<dbReference type="AlphaFoldDB" id="A0A6N9Q8S5"/>
<dbReference type="GO" id="GO:0004527">
    <property type="term" value="F:exonuclease activity"/>
    <property type="evidence" value="ECO:0007669"/>
    <property type="project" value="UniProtKB-KW"/>
</dbReference>
<evidence type="ECO:0000256" key="4">
    <source>
        <dbReference type="ARBA" id="ARBA00022839"/>
    </source>
</evidence>
<evidence type="ECO:0000313" key="8">
    <source>
        <dbReference type="Proteomes" id="UP000448943"/>
    </source>
</evidence>
<keyword evidence="2" id="KW-0540">Nuclease</keyword>
<proteinExistence type="inferred from homology"/>
<evidence type="ECO:0000256" key="1">
    <source>
        <dbReference type="ARBA" id="ARBA00005915"/>
    </source>
</evidence>
<dbReference type="OrthoDB" id="9809852at2"/>
<protein>
    <recommendedName>
        <fullName evidence="9">Single-stranded-DNA-specific exonuclease RecJ</fullName>
    </recommendedName>
</protein>
<comment type="caution">
    <text evidence="7">The sequence shown here is derived from an EMBL/GenBank/DDBJ whole genome shotgun (WGS) entry which is preliminary data.</text>
</comment>
<organism evidence="7 8">
    <name type="scientific">Chengkuizengella marina</name>
    <dbReference type="NCBI Taxonomy" id="2507566"/>
    <lineage>
        <taxon>Bacteria</taxon>
        <taxon>Bacillati</taxon>
        <taxon>Bacillota</taxon>
        <taxon>Bacilli</taxon>
        <taxon>Bacillales</taxon>
        <taxon>Paenibacillaceae</taxon>
        <taxon>Chengkuizengella</taxon>
    </lineage>
</organism>
<keyword evidence="3" id="KW-0378">Hydrolase</keyword>